<comment type="caution">
    <text evidence="7">The sequence shown here is derived from an EMBL/GenBank/DDBJ whole genome shotgun (WGS) entry which is preliminary data.</text>
</comment>
<keyword evidence="7" id="KW-0371">Homeobox</keyword>
<evidence type="ECO:0000256" key="4">
    <source>
        <dbReference type="PROSITE-ProRule" id="PRU00228"/>
    </source>
</evidence>
<evidence type="ECO:0000256" key="1">
    <source>
        <dbReference type="ARBA" id="ARBA00022723"/>
    </source>
</evidence>
<accession>A0A8H4AZT4</accession>
<dbReference type="InterPro" id="IPR000433">
    <property type="entry name" value="Znf_ZZ"/>
</dbReference>
<reference evidence="7 8" key="1">
    <citation type="journal article" date="2019" name="Environ. Microbiol.">
        <title>At the nexus of three kingdoms: the genome of the mycorrhizal fungus Gigaspora margarita provides insights into plant, endobacterial and fungal interactions.</title>
        <authorList>
            <person name="Venice F."/>
            <person name="Ghignone S."/>
            <person name="Salvioli di Fossalunga A."/>
            <person name="Amselem J."/>
            <person name="Novero M."/>
            <person name="Xianan X."/>
            <person name="Sedzielewska Toro K."/>
            <person name="Morin E."/>
            <person name="Lipzen A."/>
            <person name="Grigoriev I.V."/>
            <person name="Henrissat B."/>
            <person name="Martin F.M."/>
            <person name="Bonfante P."/>
        </authorList>
    </citation>
    <scope>NUCLEOTIDE SEQUENCE [LARGE SCALE GENOMIC DNA]</scope>
    <source>
        <strain evidence="7 8">BEG34</strain>
    </source>
</reference>
<feature type="region of interest" description="Disordered" evidence="5">
    <location>
        <begin position="171"/>
        <end position="197"/>
    </location>
</feature>
<feature type="region of interest" description="Disordered" evidence="5">
    <location>
        <begin position="312"/>
        <end position="349"/>
    </location>
</feature>
<feature type="compositionally biased region" description="Basic and acidic residues" evidence="5">
    <location>
        <begin position="171"/>
        <end position="182"/>
    </location>
</feature>
<evidence type="ECO:0000313" key="8">
    <source>
        <dbReference type="Proteomes" id="UP000439903"/>
    </source>
</evidence>
<dbReference type="PROSITE" id="PS50135">
    <property type="entry name" value="ZF_ZZ_2"/>
    <property type="match status" value="1"/>
</dbReference>
<feature type="domain" description="ZZ-type" evidence="6">
    <location>
        <begin position="396"/>
        <end position="453"/>
    </location>
</feature>
<gene>
    <name evidence="7" type="ORF">F8M41_026109</name>
</gene>
<keyword evidence="3" id="KW-0862">Zinc</keyword>
<sequence length="453" mass="51439">MSPIAFDTSANDTSLFHTGEHINYATKETVKSFLIQEEQPQQIQQEHPTQHQVPQQEDNEVNKESATNINDIEKTTDSNNLEEKLLKDNEDYEMVLRAVNVLKFQLQQVKEDICKLKSMKEKALIDPIQFVEDLRNGTNEKAPKRQFIFGAPTIDWSKYHTTPSKYKARIDQEKMKSSKDRVNSSSSSDNSRPGSPDIVEFVHKKAQELGFKVPQNAMKSTRPKKKRICQNSDDESTFTLPSRAYINAQGSTPSKSKKKEMSTRTAPTKARSLISNCSTRQDIITKNSSYSNNQVNSIYTNRKNNLEKSATSLSKNTLSKDKKPGRSSKSDSSKLPPEKRPRRPRVSGIAYMEARPPPTLYMPDDDDETIIKEVMLSMDKLGNESKSCNYVGGAIHNGYCCDGCRMDPILGTRFLCMNCDESREVDLCEDCMIEGKFENEYHKKTHQFSAIVN</sequence>
<evidence type="ECO:0000259" key="6">
    <source>
        <dbReference type="PROSITE" id="PS50135"/>
    </source>
</evidence>
<feature type="compositionally biased region" description="Low complexity" evidence="5">
    <location>
        <begin position="39"/>
        <end position="52"/>
    </location>
</feature>
<dbReference type="AlphaFoldDB" id="A0A8H4AZT4"/>
<dbReference type="SMART" id="SM00291">
    <property type="entry name" value="ZnF_ZZ"/>
    <property type="match status" value="1"/>
</dbReference>
<keyword evidence="8" id="KW-1185">Reference proteome</keyword>
<evidence type="ECO:0000256" key="3">
    <source>
        <dbReference type="ARBA" id="ARBA00022833"/>
    </source>
</evidence>
<feature type="compositionally biased region" description="Basic and acidic residues" evidence="5">
    <location>
        <begin position="318"/>
        <end position="339"/>
    </location>
</feature>
<dbReference type="OrthoDB" id="424753at2759"/>
<keyword evidence="2 4" id="KW-0863">Zinc-finger</keyword>
<keyword evidence="7" id="KW-0238">DNA-binding</keyword>
<dbReference type="EMBL" id="WTPW01000097">
    <property type="protein sequence ID" value="KAF0548403.1"/>
    <property type="molecule type" value="Genomic_DNA"/>
</dbReference>
<feature type="region of interest" description="Disordered" evidence="5">
    <location>
        <begin position="39"/>
        <end position="62"/>
    </location>
</feature>
<dbReference type="InterPro" id="IPR037830">
    <property type="entry name" value="ZZZ3"/>
</dbReference>
<feature type="compositionally biased region" description="Low complexity" evidence="5">
    <location>
        <begin position="183"/>
        <end position="196"/>
    </location>
</feature>
<evidence type="ECO:0000256" key="2">
    <source>
        <dbReference type="ARBA" id="ARBA00022771"/>
    </source>
</evidence>
<protein>
    <submittedName>
        <fullName evidence="7">Homeodomain-like DNA binding domain-containing transcription factor</fullName>
    </submittedName>
</protein>
<feature type="region of interest" description="Disordered" evidence="5">
    <location>
        <begin position="214"/>
        <end position="273"/>
    </location>
</feature>
<dbReference type="Pfam" id="PF00569">
    <property type="entry name" value="ZZ"/>
    <property type="match status" value="1"/>
</dbReference>
<evidence type="ECO:0000256" key="5">
    <source>
        <dbReference type="SAM" id="MobiDB-lite"/>
    </source>
</evidence>
<dbReference type="Proteomes" id="UP000439903">
    <property type="component" value="Unassembled WGS sequence"/>
</dbReference>
<dbReference type="SUPFAM" id="SSF57850">
    <property type="entry name" value="RING/U-box"/>
    <property type="match status" value="1"/>
</dbReference>
<dbReference type="GO" id="GO:0003677">
    <property type="term" value="F:DNA binding"/>
    <property type="evidence" value="ECO:0007669"/>
    <property type="project" value="UniProtKB-KW"/>
</dbReference>
<keyword evidence="1" id="KW-0479">Metal-binding</keyword>
<dbReference type="Gene3D" id="3.30.60.90">
    <property type="match status" value="1"/>
</dbReference>
<organism evidence="7 8">
    <name type="scientific">Gigaspora margarita</name>
    <dbReference type="NCBI Taxonomy" id="4874"/>
    <lineage>
        <taxon>Eukaryota</taxon>
        <taxon>Fungi</taxon>
        <taxon>Fungi incertae sedis</taxon>
        <taxon>Mucoromycota</taxon>
        <taxon>Glomeromycotina</taxon>
        <taxon>Glomeromycetes</taxon>
        <taxon>Diversisporales</taxon>
        <taxon>Gigasporaceae</taxon>
        <taxon>Gigaspora</taxon>
    </lineage>
</organism>
<dbReference type="InterPro" id="IPR043145">
    <property type="entry name" value="Znf_ZZ_sf"/>
</dbReference>
<dbReference type="GO" id="GO:0008270">
    <property type="term" value="F:zinc ion binding"/>
    <property type="evidence" value="ECO:0007669"/>
    <property type="project" value="UniProtKB-KW"/>
</dbReference>
<dbReference type="PANTHER" id="PTHR22705">
    <property type="entry name" value="ZINC FINGER, ZZ DOMAIN CONTAINING 3"/>
    <property type="match status" value="1"/>
</dbReference>
<evidence type="ECO:0000313" key="7">
    <source>
        <dbReference type="EMBL" id="KAF0548403.1"/>
    </source>
</evidence>
<dbReference type="PANTHER" id="PTHR22705:SF0">
    <property type="entry name" value="ZZ-TYPE ZINC FINGER-CONTAINING PROTEIN 3"/>
    <property type="match status" value="1"/>
</dbReference>
<proteinExistence type="predicted"/>
<name>A0A8H4AZT4_GIGMA</name>